<evidence type="ECO:0000313" key="2">
    <source>
        <dbReference type="EMBL" id="GAI04284.1"/>
    </source>
</evidence>
<comment type="caution">
    <text evidence="2">The sequence shown here is derived from an EMBL/GenBank/DDBJ whole genome shotgun (WGS) entry which is preliminary data.</text>
</comment>
<protein>
    <recommendedName>
        <fullName evidence="1">Glycosyltransferase subfamily 4-like N-terminal domain-containing protein</fullName>
    </recommendedName>
</protein>
<proteinExistence type="predicted"/>
<dbReference type="Pfam" id="PF13439">
    <property type="entry name" value="Glyco_transf_4"/>
    <property type="match status" value="1"/>
</dbReference>
<dbReference type="InterPro" id="IPR028098">
    <property type="entry name" value="Glyco_trans_4-like_N"/>
</dbReference>
<dbReference type="SUPFAM" id="SSF53756">
    <property type="entry name" value="UDP-Glycosyltransferase/glycogen phosphorylase"/>
    <property type="match status" value="1"/>
</dbReference>
<accession>X1MD25</accession>
<organism evidence="2">
    <name type="scientific">marine sediment metagenome</name>
    <dbReference type="NCBI Taxonomy" id="412755"/>
    <lineage>
        <taxon>unclassified sequences</taxon>
        <taxon>metagenomes</taxon>
        <taxon>ecological metagenomes</taxon>
    </lineage>
</organism>
<evidence type="ECO:0000259" key="1">
    <source>
        <dbReference type="Pfam" id="PF13439"/>
    </source>
</evidence>
<gene>
    <name evidence="2" type="ORF">S06H3_14633</name>
</gene>
<feature type="domain" description="Glycosyltransferase subfamily 4-like N-terminal" evidence="1">
    <location>
        <begin position="24"/>
        <end position="184"/>
    </location>
</feature>
<dbReference type="EMBL" id="BARV01007163">
    <property type="protein sequence ID" value="GAI04284.1"/>
    <property type="molecule type" value="Genomic_DNA"/>
</dbReference>
<sequence>MVKKRKLKIAQLSTPFVNVPPKTYGGTELVVYNLTEELVKRGHKVTLFATKNSKTSAKLKYAFKKALGLGMTEGLLSELAKKLSWAHALPSFYHAILPFEKASDFDIIHNHFHYYGLFFSSLIKTPTLTTYHGDLSTAEKSPIEKLILEKYKKNLWTAVSKSQKKHTKTKLNFLKVIHHGIPIEKFPFSRKHQNYLAWLGRITEKKGIVEAIKVVKI</sequence>
<name>X1MD25_9ZZZZ</name>
<reference evidence="2" key="1">
    <citation type="journal article" date="2014" name="Front. Microbiol.">
        <title>High frequency of phylogenetically diverse reductive dehalogenase-homologous genes in deep subseafloor sedimentary metagenomes.</title>
        <authorList>
            <person name="Kawai M."/>
            <person name="Futagami T."/>
            <person name="Toyoda A."/>
            <person name="Takaki Y."/>
            <person name="Nishi S."/>
            <person name="Hori S."/>
            <person name="Arai W."/>
            <person name="Tsubouchi T."/>
            <person name="Morono Y."/>
            <person name="Uchiyama I."/>
            <person name="Ito T."/>
            <person name="Fujiyama A."/>
            <person name="Inagaki F."/>
            <person name="Takami H."/>
        </authorList>
    </citation>
    <scope>NUCLEOTIDE SEQUENCE</scope>
    <source>
        <strain evidence="2">Expedition CK06-06</strain>
    </source>
</reference>
<dbReference type="AlphaFoldDB" id="X1MD25"/>
<dbReference type="Gene3D" id="3.40.50.2000">
    <property type="entry name" value="Glycogen Phosphorylase B"/>
    <property type="match status" value="1"/>
</dbReference>